<dbReference type="OrthoDB" id="2658786at2"/>
<reference evidence="3" key="1">
    <citation type="submission" date="2016-08" db="EMBL/GenBank/DDBJ databases">
        <title>Complete Genome Seqeunce of Paenibacillus sp. nov. IHBB 9852 from high altitute lake of Indian trans-Himalayas.</title>
        <authorList>
            <person name="Kiran S."/>
            <person name="Swarnkar M.K."/>
            <person name="Rana A."/>
            <person name="Tewari R."/>
            <person name="Gulati A."/>
        </authorList>
    </citation>
    <scope>NUCLEOTIDE SEQUENCE [LARGE SCALE GENOMIC DNA]</scope>
    <source>
        <strain evidence="3">IHBB 9852</strain>
    </source>
</reference>
<keyword evidence="1" id="KW-1133">Transmembrane helix</keyword>
<feature type="domain" description="B box-type" evidence="2">
    <location>
        <begin position="5"/>
        <end position="29"/>
    </location>
</feature>
<dbReference type="EMBL" id="MRVI01000002">
    <property type="protein sequence ID" value="OOC58646.1"/>
    <property type="molecule type" value="Genomic_DNA"/>
</dbReference>
<dbReference type="EMBL" id="CP016809">
    <property type="protein sequence ID" value="ANY72747.1"/>
    <property type="molecule type" value="Genomic_DNA"/>
</dbReference>
<keyword evidence="1" id="KW-0812">Transmembrane</keyword>
<sequence>MDVYRCMNHPEAPAIGQCRRCGKPICNDCYNLDNGCCRYRCGEIGYAPHTPHRPKSAFWSVIVSLLAILGGLAVLLLAICGAMLFSY</sequence>
<evidence type="ECO:0000313" key="3">
    <source>
        <dbReference type="EMBL" id="ANY72747.1"/>
    </source>
</evidence>
<keyword evidence="1" id="KW-0472">Membrane</keyword>
<organism evidence="3">
    <name type="scientific">Paenibacillus ihbetae</name>
    <dbReference type="NCBI Taxonomy" id="1870820"/>
    <lineage>
        <taxon>Bacteria</taxon>
        <taxon>Bacillati</taxon>
        <taxon>Bacillota</taxon>
        <taxon>Bacilli</taxon>
        <taxon>Bacillales</taxon>
        <taxon>Paenibacillaceae</taxon>
        <taxon>Paenibacillus</taxon>
    </lineage>
</organism>
<reference evidence="4 5" key="2">
    <citation type="submission" date="2016-12" db="EMBL/GenBank/DDBJ databases">
        <title>Genome sequencing and description of Paenibacillus sp. nov. from high altitude lake in the Indian Trans- Himalayas.</title>
        <authorList>
            <person name="Kiran S."/>
            <person name="Swarnkar M.K."/>
            <person name="Rana A."/>
            <person name="Tewari R."/>
            <person name="Gulati A."/>
        </authorList>
    </citation>
    <scope>NUCLEOTIDE SEQUENCE [LARGE SCALE GENOMIC DNA]</scope>
    <source>
        <strain evidence="4 5">IHBB 9951</strain>
    </source>
</reference>
<evidence type="ECO:0000313" key="5">
    <source>
        <dbReference type="Proteomes" id="UP000189059"/>
    </source>
</evidence>
<dbReference type="GO" id="GO:0008270">
    <property type="term" value="F:zinc ion binding"/>
    <property type="evidence" value="ECO:0007669"/>
    <property type="project" value="InterPro"/>
</dbReference>
<evidence type="ECO:0000256" key="1">
    <source>
        <dbReference type="SAM" id="Phobius"/>
    </source>
</evidence>
<dbReference type="GeneID" id="48308414"/>
<keyword evidence="5" id="KW-1185">Reference proteome</keyword>
<evidence type="ECO:0000313" key="4">
    <source>
        <dbReference type="EMBL" id="OOC58646.1"/>
    </source>
</evidence>
<proteinExistence type="predicted"/>
<protein>
    <recommendedName>
        <fullName evidence="2">B box-type domain-containing protein</fullName>
    </recommendedName>
</protein>
<name>A0A1B2DYP6_9BACL</name>
<feature type="transmembrane region" description="Helical" evidence="1">
    <location>
        <begin position="57"/>
        <end position="85"/>
    </location>
</feature>
<dbReference type="KEGG" id="pib:BBD41_09180"/>
<dbReference type="Pfam" id="PF00643">
    <property type="entry name" value="zf-B_box"/>
    <property type="match status" value="1"/>
</dbReference>
<dbReference type="Proteomes" id="UP000189059">
    <property type="component" value="Unassembled WGS sequence"/>
</dbReference>
<gene>
    <name evidence="4" type="ORF">BBD40_23410</name>
    <name evidence="3" type="ORF">BBD41_09180</name>
</gene>
<dbReference type="RefSeq" id="WP_077569549.1">
    <property type="nucleotide sequence ID" value="NZ_CP016809.1"/>
</dbReference>
<dbReference type="AlphaFoldDB" id="A0A1B2DYP6"/>
<evidence type="ECO:0000259" key="2">
    <source>
        <dbReference type="Pfam" id="PF00643"/>
    </source>
</evidence>
<dbReference type="InterPro" id="IPR000315">
    <property type="entry name" value="Znf_B-box"/>
</dbReference>
<accession>A0A1B2DYP6</accession>